<name>A0ABD2NBM3_9CUCU</name>
<protein>
    <submittedName>
        <fullName evidence="3">Uncharacterized protein</fullName>
    </submittedName>
</protein>
<proteinExistence type="predicted"/>
<reference evidence="3 4" key="1">
    <citation type="journal article" date="2021" name="BMC Biol.">
        <title>Horizontally acquired antibacterial genes associated with adaptive radiation of ladybird beetles.</title>
        <authorList>
            <person name="Li H.S."/>
            <person name="Tang X.F."/>
            <person name="Huang Y.H."/>
            <person name="Xu Z.Y."/>
            <person name="Chen M.L."/>
            <person name="Du X.Y."/>
            <person name="Qiu B.Y."/>
            <person name="Chen P.T."/>
            <person name="Zhang W."/>
            <person name="Slipinski A."/>
            <person name="Escalona H.E."/>
            <person name="Waterhouse R.M."/>
            <person name="Zwick A."/>
            <person name="Pang H."/>
        </authorList>
    </citation>
    <scope>NUCLEOTIDE SEQUENCE [LARGE SCALE GENOMIC DNA]</scope>
    <source>
        <strain evidence="3">SYSU2018</strain>
    </source>
</reference>
<accession>A0ABD2NBM3</accession>
<dbReference type="AlphaFoldDB" id="A0ABD2NBM3"/>
<evidence type="ECO:0000256" key="1">
    <source>
        <dbReference type="SAM" id="Coils"/>
    </source>
</evidence>
<dbReference type="EMBL" id="JABFTP020000083">
    <property type="protein sequence ID" value="KAL3275907.1"/>
    <property type="molecule type" value="Genomic_DNA"/>
</dbReference>
<feature type="compositionally biased region" description="Basic and acidic residues" evidence="2">
    <location>
        <begin position="15"/>
        <end position="52"/>
    </location>
</feature>
<feature type="coiled-coil region" evidence="1">
    <location>
        <begin position="248"/>
        <end position="282"/>
    </location>
</feature>
<evidence type="ECO:0000256" key="2">
    <source>
        <dbReference type="SAM" id="MobiDB-lite"/>
    </source>
</evidence>
<keyword evidence="4" id="KW-1185">Reference proteome</keyword>
<dbReference type="Proteomes" id="UP001516400">
    <property type="component" value="Unassembled WGS sequence"/>
</dbReference>
<evidence type="ECO:0000313" key="3">
    <source>
        <dbReference type="EMBL" id="KAL3275907.1"/>
    </source>
</evidence>
<keyword evidence="1" id="KW-0175">Coiled coil</keyword>
<comment type="caution">
    <text evidence="3">The sequence shown here is derived from an EMBL/GenBank/DDBJ whole genome shotgun (WGS) entry which is preliminary data.</text>
</comment>
<feature type="region of interest" description="Disordered" evidence="2">
    <location>
        <begin position="1"/>
        <end position="53"/>
    </location>
</feature>
<organism evidence="3 4">
    <name type="scientific">Cryptolaemus montrouzieri</name>
    <dbReference type="NCBI Taxonomy" id="559131"/>
    <lineage>
        <taxon>Eukaryota</taxon>
        <taxon>Metazoa</taxon>
        <taxon>Ecdysozoa</taxon>
        <taxon>Arthropoda</taxon>
        <taxon>Hexapoda</taxon>
        <taxon>Insecta</taxon>
        <taxon>Pterygota</taxon>
        <taxon>Neoptera</taxon>
        <taxon>Endopterygota</taxon>
        <taxon>Coleoptera</taxon>
        <taxon>Polyphaga</taxon>
        <taxon>Cucujiformia</taxon>
        <taxon>Coccinelloidea</taxon>
        <taxon>Coccinellidae</taxon>
        <taxon>Scymninae</taxon>
        <taxon>Scymnini</taxon>
        <taxon>Cryptolaemus</taxon>
    </lineage>
</organism>
<evidence type="ECO:0000313" key="4">
    <source>
        <dbReference type="Proteomes" id="UP001516400"/>
    </source>
</evidence>
<sequence>MQENRSDNQQLQGHGVEKDRVHVQSENFTKRSDKQLRSKWESLKKNARKDYAAETLTPLSEKVSKILDWGNDNETDMELGTSMKFKEEPYFNEVTYEENESEMDQWSPSDFQTNQNSSETVFQPKVQENIDINAEEKMVFHKLTAKEIQPNIDEIQLDQNVTHARPVTIASAFAAPSGKFNNEFLISGYPIPEKSPNKETTIHPILEPVITKVSRGVQCERRRVHRQSFCHHTTNNNGLIALQKRLLIEENRRKKQKHETEMEILKIELQIKKKQLNDLEKL</sequence>
<gene>
    <name evidence="3" type="ORF">HHI36_020642</name>
</gene>